<dbReference type="GO" id="GO:0016829">
    <property type="term" value="F:lyase activity"/>
    <property type="evidence" value="ECO:0007669"/>
    <property type="project" value="UniProtKB-KW"/>
</dbReference>
<dbReference type="PANTHER" id="PTHR11941:SF130">
    <property type="entry name" value="ENOYL-COA HYDRATASE ECHA12-RELATED"/>
    <property type="match status" value="1"/>
</dbReference>
<keyword evidence="2" id="KW-0812">Transmembrane</keyword>
<organism evidence="3 4">
    <name type="scientific">Hondaea fermentalgiana</name>
    <dbReference type="NCBI Taxonomy" id="2315210"/>
    <lineage>
        <taxon>Eukaryota</taxon>
        <taxon>Sar</taxon>
        <taxon>Stramenopiles</taxon>
        <taxon>Bigyra</taxon>
        <taxon>Labyrinthulomycetes</taxon>
        <taxon>Thraustochytrida</taxon>
        <taxon>Thraustochytriidae</taxon>
        <taxon>Hondaea</taxon>
    </lineage>
</organism>
<dbReference type="InParanoid" id="A0A2R5GH86"/>
<dbReference type="EMBL" id="BEYU01000074">
    <property type="protein sequence ID" value="GBG30257.1"/>
    <property type="molecule type" value="Genomic_DNA"/>
</dbReference>
<reference evidence="3 4" key="1">
    <citation type="submission" date="2017-12" db="EMBL/GenBank/DDBJ databases">
        <title>Sequencing, de novo assembly and annotation of complete genome of a new Thraustochytrid species, strain FCC1311.</title>
        <authorList>
            <person name="Sedici K."/>
            <person name="Godart F."/>
            <person name="Aiese Cigliano R."/>
            <person name="Sanseverino W."/>
            <person name="Barakat M."/>
            <person name="Ortet P."/>
            <person name="Marechal E."/>
            <person name="Cagnac O."/>
            <person name="Amato A."/>
        </authorList>
    </citation>
    <scope>NUCLEOTIDE SEQUENCE [LARGE SCALE GENOMIC DNA]</scope>
</reference>
<comment type="caution">
    <text evidence="3">The sequence shown here is derived from an EMBL/GenBank/DDBJ whole genome shotgun (WGS) entry which is preliminary data.</text>
</comment>
<feature type="transmembrane region" description="Helical" evidence="2">
    <location>
        <begin position="116"/>
        <end position="135"/>
    </location>
</feature>
<dbReference type="PANTHER" id="PTHR11941">
    <property type="entry name" value="ENOYL-COA HYDRATASE-RELATED"/>
    <property type="match status" value="1"/>
</dbReference>
<evidence type="ECO:0000256" key="1">
    <source>
        <dbReference type="ARBA" id="ARBA00023239"/>
    </source>
</evidence>
<dbReference type="SUPFAM" id="SSF52096">
    <property type="entry name" value="ClpP/crotonase"/>
    <property type="match status" value="1"/>
</dbReference>
<keyword evidence="4" id="KW-1185">Reference proteome</keyword>
<proteinExistence type="predicted"/>
<keyword evidence="2" id="KW-0472">Membrane</keyword>
<dbReference type="InterPro" id="IPR014748">
    <property type="entry name" value="Enoyl-CoA_hydra_C"/>
</dbReference>
<dbReference type="InterPro" id="IPR001753">
    <property type="entry name" value="Enoyl-CoA_hydra/iso"/>
</dbReference>
<evidence type="ECO:0000313" key="4">
    <source>
        <dbReference type="Proteomes" id="UP000241890"/>
    </source>
</evidence>
<dbReference type="InterPro" id="IPR029045">
    <property type="entry name" value="ClpP/crotonase-like_dom_sf"/>
</dbReference>
<dbReference type="AlphaFoldDB" id="A0A2R5GH86"/>
<keyword evidence="1" id="KW-0456">Lyase</keyword>
<dbReference type="Gene3D" id="3.90.226.10">
    <property type="entry name" value="2-enoyl-CoA Hydratase, Chain A, domain 1"/>
    <property type="match status" value="1"/>
</dbReference>
<gene>
    <name evidence="3" type="ORF">FCC1311_023341</name>
</gene>
<sequence>MSTYKTIIVERDPGGWDVVTLNRPDKLNAASPTLMAEMLSYLSGLETDELVTHERNGPKPRAILLKANGRAFCAGLDLVESADDSSDGPAHGTHLFNAQRKVAQIIMVMRRIKQPIVALLQGPTAGFGLALALAADVRIIQKNFKCNVAMAKIGLTGADVGISYFLPRVVGPGVAAEMMMTGRFLKADRAYELGFASSLHETYDEVLKAGEALVSNMIETMAPMPLFMTKEALNLSLEAPSLHSQVALEDRQQLMSLKDPAFAVYVKKGFKKSKI</sequence>
<accession>A0A2R5GH86</accession>
<dbReference type="Proteomes" id="UP000241890">
    <property type="component" value="Unassembled WGS sequence"/>
</dbReference>
<dbReference type="CDD" id="cd06558">
    <property type="entry name" value="crotonase-like"/>
    <property type="match status" value="1"/>
</dbReference>
<evidence type="ECO:0000313" key="3">
    <source>
        <dbReference type="EMBL" id="GBG30257.1"/>
    </source>
</evidence>
<keyword evidence="3" id="KW-0378">Hydrolase</keyword>
<protein>
    <submittedName>
        <fullName evidence="3">3-hydroxyisobutyryl-CoA hydrolase, mitochondrial</fullName>
    </submittedName>
</protein>
<dbReference type="Gene3D" id="1.10.12.10">
    <property type="entry name" value="Lyase 2-enoyl-coa Hydratase, Chain A, domain 2"/>
    <property type="match status" value="1"/>
</dbReference>
<dbReference type="OrthoDB" id="2018133at2759"/>
<dbReference type="GO" id="GO:0016787">
    <property type="term" value="F:hydrolase activity"/>
    <property type="evidence" value="ECO:0007669"/>
    <property type="project" value="UniProtKB-KW"/>
</dbReference>
<keyword evidence="2" id="KW-1133">Transmembrane helix</keyword>
<dbReference type="Pfam" id="PF00378">
    <property type="entry name" value="ECH_1"/>
    <property type="match status" value="1"/>
</dbReference>
<dbReference type="GO" id="GO:0006635">
    <property type="term" value="P:fatty acid beta-oxidation"/>
    <property type="evidence" value="ECO:0007669"/>
    <property type="project" value="TreeGrafter"/>
</dbReference>
<evidence type="ECO:0000256" key="2">
    <source>
        <dbReference type="SAM" id="Phobius"/>
    </source>
</evidence>
<name>A0A2R5GH86_9STRA</name>